<dbReference type="InterPro" id="IPR009027">
    <property type="entry name" value="Ribosomal_bL9/RNase_H1_N"/>
</dbReference>
<evidence type="ECO:0000313" key="4">
    <source>
        <dbReference type="Proteomes" id="UP000559256"/>
    </source>
</evidence>
<dbReference type="InterPro" id="IPR011320">
    <property type="entry name" value="RNase_H1_N"/>
</dbReference>
<dbReference type="Pfam" id="PF01693">
    <property type="entry name" value="Cauli_VI"/>
    <property type="match status" value="1"/>
</dbReference>
<dbReference type="OrthoDB" id="2871083at2759"/>
<reference evidence="3 4" key="1">
    <citation type="journal article" date="2020" name="ISME J.">
        <title>Uncovering the hidden diversity of litter-decomposition mechanisms in mushroom-forming fungi.</title>
        <authorList>
            <person name="Floudas D."/>
            <person name="Bentzer J."/>
            <person name="Ahren D."/>
            <person name="Johansson T."/>
            <person name="Persson P."/>
            <person name="Tunlid A."/>
        </authorList>
    </citation>
    <scope>NUCLEOTIDE SEQUENCE [LARGE SCALE GENOMIC DNA]</scope>
    <source>
        <strain evidence="3 4">CBS 291.85</strain>
    </source>
</reference>
<accession>A0A8H5GV12</accession>
<dbReference type="EMBL" id="JAACJM010000007">
    <property type="protein sequence ID" value="KAF5371608.1"/>
    <property type="molecule type" value="Genomic_DNA"/>
</dbReference>
<dbReference type="AlphaFoldDB" id="A0A8H5GV12"/>
<keyword evidence="4" id="KW-1185">Reference proteome</keyword>
<dbReference type="Gene3D" id="3.40.970.10">
    <property type="entry name" value="Ribonuclease H1, N-terminal domain"/>
    <property type="match status" value="1"/>
</dbReference>
<dbReference type="Proteomes" id="UP000559256">
    <property type="component" value="Unassembled WGS sequence"/>
</dbReference>
<sequence length="220" mass="24529">MLYIQGCLTSFPTQCYGDEELWDDLEDLDPMMSAVSTSCPTCQPAVYDAKLSGKDFQPKKIYNLYTGNAPGIYTTWDDVAGRVIGVSESRYKSYKSYDEALHGWKQHCLSHHRHGPDFVDGTTFTPPLTTRNNIQPVTLPPYLNTIPLPHLDLPSPSQPLVRQSPSKRRSAQAFFGPGSPARRRTNQVPERGLSWAVTTGGKTAIVDFETADEIVREAHL</sequence>
<evidence type="ECO:0000259" key="2">
    <source>
        <dbReference type="Pfam" id="PF01693"/>
    </source>
</evidence>
<organism evidence="3 4">
    <name type="scientific">Tetrapyrgos nigripes</name>
    <dbReference type="NCBI Taxonomy" id="182062"/>
    <lineage>
        <taxon>Eukaryota</taxon>
        <taxon>Fungi</taxon>
        <taxon>Dikarya</taxon>
        <taxon>Basidiomycota</taxon>
        <taxon>Agaricomycotina</taxon>
        <taxon>Agaricomycetes</taxon>
        <taxon>Agaricomycetidae</taxon>
        <taxon>Agaricales</taxon>
        <taxon>Marasmiineae</taxon>
        <taxon>Marasmiaceae</taxon>
        <taxon>Tetrapyrgos</taxon>
    </lineage>
</organism>
<proteinExistence type="predicted"/>
<evidence type="ECO:0000256" key="1">
    <source>
        <dbReference type="SAM" id="MobiDB-lite"/>
    </source>
</evidence>
<name>A0A8H5GV12_9AGAR</name>
<feature type="domain" description="Ribonuclease H1 N-terminal" evidence="2">
    <location>
        <begin position="60"/>
        <end position="100"/>
    </location>
</feature>
<dbReference type="InterPro" id="IPR037056">
    <property type="entry name" value="RNase_H1_N_sf"/>
</dbReference>
<dbReference type="SUPFAM" id="SSF55658">
    <property type="entry name" value="L9 N-domain-like"/>
    <property type="match status" value="1"/>
</dbReference>
<gene>
    <name evidence="3" type="ORF">D9758_003353</name>
</gene>
<protein>
    <recommendedName>
        <fullName evidence="2">Ribonuclease H1 N-terminal domain-containing protein</fullName>
    </recommendedName>
</protein>
<evidence type="ECO:0000313" key="3">
    <source>
        <dbReference type="EMBL" id="KAF5371608.1"/>
    </source>
</evidence>
<feature type="region of interest" description="Disordered" evidence="1">
    <location>
        <begin position="154"/>
        <end position="190"/>
    </location>
</feature>
<comment type="caution">
    <text evidence="3">The sequence shown here is derived from an EMBL/GenBank/DDBJ whole genome shotgun (WGS) entry which is preliminary data.</text>
</comment>